<dbReference type="EMBL" id="JALXSQ010000019">
    <property type="protein sequence ID" value="MCT2042903.1"/>
    <property type="molecule type" value="Genomic_DNA"/>
</dbReference>
<dbReference type="Pfam" id="PF04480">
    <property type="entry name" value="DUF559"/>
    <property type="match status" value="1"/>
</dbReference>
<protein>
    <submittedName>
        <fullName evidence="2">Endonuclease domain-containing protein</fullName>
    </submittedName>
</protein>
<proteinExistence type="predicted"/>
<keyword evidence="3" id="KW-1185">Reference proteome</keyword>
<keyword evidence="2" id="KW-0540">Nuclease</keyword>
<evidence type="ECO:0000313" key="2">
    <source>
        <dbReference type="EMBL" id="MCT2042903.1"/>
    </source>
</evidence>
<dbReference type="SUPFAM" id="SSF52980">
    <property type="entry name" value="Restriction endonuclease-like"/>
    <property type="match status" value="1"/>
</dbReference>
<dbReference type="Gene3D" id="3.40.960.10">
    <property type="entry name" value="VSR Endonuclease"/>
    <property type="match status" value="1"/>
</dbReference>
<comment type="caution">
    <text evidence="2">The sequence shown here is derived from an EMBL/GenBank/DDBJ whole genome shotgun (WGS) entry which is preliminary data.</text>
</comment>
<evidence type="ECO:0000313" key="3">
    <source>
        <dbReference type="Proteomes" id="UP001525379"/>
    </source>
</evidence>
<keyword evidence="2" id="KW-0378">Hydrolase</keyword>
<evidence type="ECO:0000259" key="1">
    <source>
        <dbReference type="Pfam" id="PF04480"/>
    </source>
</evidence>
<dbReference type="GO" id="GO:0004519">
    <property type="term" value="F:endonuclease activity"/>
    <property type="evidence" value="ECO:0007669"/>
    <property type="project" value="UniProtKB-KW"/>
</dbReference>
<reference evidence="2 3" key="1">
    <citation type="submission" date="2022-04" db="EMBL/GenBank/DDBJ databases">
        <title>Human microbiome associated bacterial genomes.</title>
        <authorList>
            <person name="Sandstrom S."/>
            <person name="Salamzade R."/>
            <person name="Kalan L.R."/>
        </authorList>
    </citation>
    <scope>NUCLEOTIDE SEQUENCE [LARGE SCALE GENOMIC DNA]</scope>
    <source>
        <strain evidence="3">p3-SID1799</strain>
    </source>
</reference>
<name>A0ABT2HX58_9MICO</name>
<gene>
    <name evidence="2" type="ORF">M3D15_06115</name>
</gene>
<dbReference type="RefSeq" id="WP_260104235.1">
    <property type="nucleotide sequence ID" value="NZ_JALXSQ010000019.1"/>
</dbReference>
<dbReference type="InterPro" id="IPR007569">
    <property type="entry name" value="DUF559"/>
</dbReference>
<accession>A0ABT2HX58</accession>
<sequence>MNDFHHAFEAGRGVIPLRTVPREERERTRRHLLRLGFRLIRPGWYAGPGADAATVAAVAAGGTLSCIQALSSDGVWHPPNVQGLHVRFLRAQPLPPHVIDHRIPGPRQPLVSAVDLPVTALACAIKCLPMADAVAVCDSVLRLHVLEPHEVMDALRLAGKPGARVKPAIDPSADSGIESHLRVMLRSLGIRHRTQVMIRDVGRTDTLIGDRLVVEADGMEYHSGEHASADRRRDMRLHQLGFLVFRFSYWQILSQQDEVKATIRAALRAREHRWSARNCLWRRMGLPDPVLGEYRSEAVRRWFAIQ</sequence>
<keyword evidence="2" id="KW-0255">Endonuclease</keyword>
<feature type="domain" description="DUF559" evidence="1">
    <location>
        <begin position="189"/>
        <end position="267"/>
    </location>
</feature>
<dbReference type="InterPro" id="IPR011335">
    <property type="entry name" value="Restrct_endonuc-II-like"/>
</dbReference>
<organism evidence="2 3">
    <name type="scientific">Pseudoclavibacter albus</name>
    <dbReference type="NCBI Taxonomy" id="272241"/>
    <lineage>
        <taxon>Bacteria</taxon>
        <taxon>Bacillati</taxon>
        <taxon>Actinomycetota</taxon>
        <taxon>Actinomycetes</taxon>
        <taxon>Micrococcales</taxon>
        <taxon>Microbacteriaceae</taxon>
        <taxon>Pseudoclavibacter</taxon>
    </lineage>
</organism>
<dbReference type="Proteomes" id="UP001525379">
    <property type="component" value="Unassembled WGS sequence"/>
</dbReference>